<dbReference type="EMBL" id="JAGKQM010000009">
    <property type="protein sequence ID" value="KAH0908875.1"/>
    <property type="molecule type" value="Genomic_DNA"/>
</dbReference>
<feature type="domain" description="Calcineurin-like phosphoesterase" evidence="1">
    <location>
        <begin position="45"/>
        <end position="287"/>
    </location>
</feature>
<gene>
    <name evidence="2" type="ORF">HID58_032196</name>
</gene>
<name>A0ABQ8BXB0_BRANA</name>
<proteinExistence type="predicted"/>
<dbReference type="Pfam" id="PF00149">
    <property type="entry name" value="Metallophos"/>
    <property type="match status" value="1"/>
</dbReference>
<dbReference type="PANTHER" id="PTHR32440:SF0">
    <property type="entry name" value="PHOSPHATASE DCR2-RELATED"/>
    <property type="match status" value="1"/>
</dbReference>
<accession>A0ABQ8BXB0</accession>
<dbReference type="CDD" id="cd07383">
    <property type="entry name" value="MPP_Dcr2"/>
    <property type="match status" value="1"/>
</dbReference>
<dbReference type="PIRSF" id="PIRSF030250">
    <property type="entry name" value="Ptase_At2g46880"/>
    <property type="match status" value="1"/>
</dbReference>
<dbReference type="SUPFAM" id="SSF56300">
    <property type="entry name" value="Metallo-dependent phosphatases"/>
    <property type="match status" value="1"/>
</dbReference>
<dbReference type="InterPro" id="IPR011230">
    <property type="entry name" value="PAP14/16/28/29"/>
</dbReference>
<dbReference type="Gene3D" id="3.60.21.10">
    <property type="match status" value="1"/>
</dbReference>
<evidence type="ECO:0000313" key="2">
    <source>
        <dbReference type="EMBL" id="KAH0908875.1"/>
    </source>
</evidence>
<dbReference type="InterPro" id="IPR004843">
    <property type="entry name" value="Calcineurin-like_PHP"/>
</dbReference>
<keyword evidence="3" id="KW-1185">Reference proteome</keyword>
<comment type="caution">
    <text evidence="2">The sequence shown here is derived from an EMBL/GenBank/DDBJ whole genome shotgun (WGS) entry which is preliminary data.</text>
</comment>
<protein>
    <recommendedName>
        <fullName evidence="1">Calcineurin-like phosphoesterase domain-containing protein</fullName>
    </recommendedName>
</protein>
<sequence length="368" mass="40747">MADKTRGTTLFVFFRFSAFLFALFLAPVPTSSHRPKLRFGLNGEFKILQVADMHFANGATTRCLDVLPPQKAHCSDLNTTVFMSRVIAAEKPDLIVFTGDNIFGFDVKDPVKSMNAAFAPAIASKIPWVAILGNHDQESTLTRQELMKHIVKLPNTLSQVNAPEAAHYIDGFGNYNLQIRGAAESSLQNKSVLNLYFLDSGDYSSVPYMEGYDWRVYNAEPNPQQGTAPGLAYFHIPLPEFWSFDSKNATKGVRQEGTYSASTNSGFFTTLVTRGDVKSVFVGHDHVNDFCGKLKGLNLCYGGGFGYHAYGKAGWERRARVVVAELNKKKGDVKAIRTWKRLDDQHLSVIDAQVLWTSSVNGSVASRL</sequence>
<evidence type="ECO:0000259" key="1">
    <source>
        <dbReference type="Pfam" id="PF00149"/>
    </source>
</evidence>
<dbReference type="InterPro" id="IPR029052">
    <property type="entry name" value="Metallo-depent_PP-like"/>
</dbReference>
<organism evidence="2 3">
    <name type="scientific">Brassica napus</name>
    <name type="common">Rape</name>
    <dbReference type="NCBI Taxonomy" id="3708"/>
    <lineage>
        <taxon>Eukaryota</taxon>
        <taxon>Viridiplantae</taxon>
        <taxon>Streptophyta</taxon>
        <taxon>Embryophyta</taxon>
        <taxon>Tracheophyta</taxon>
        <taxon>Spermatophyta</taxon>
        <taxon>Magnoliopsida</taxon>
        <taxon>eudicotyledons</taxon>
        <taxon>Gunneridae</taxon>
        <taxon>Pentapetalae</taxon>
        <taxon>rosids</taxon>
        <taxon>malvids</taxon>
        <taxon>Brassicales</taxon>
        <taxon>Brassicaceae</taxon>
        <taxon>Brassiceae</taxon>
        <taxon>Brassica</taxon>
    </lineage>
</organism>
<dbReference type="Proteomes" id="UP000824890">
    <property type="component" value="Unassembled WGS sequence"/>
</dbReference>
<dbReference type="PANTHER" id="PTHR32440">
    <property type="entry name" value="PHOSPHATASE DCR2-RELATED-RELATED"/>
    <property type="match status" value="1"/>
</dbReference>
<reference evidence="2 3" key="1">
    <citation type="submission" date="2021-05" db="EMBL/GenBank/DDBJ databases">
        <title>Genome Assembly of Synthetic Allotetraploid Brassica napus Reveals Homoeologous Exchanges between Subgenomes.</title>
        <authorList>
            <person name="Davis J.T."/>
        </authorList>
    </citation>
    <scope>NUCLEOTIDE SEQUENCE [LARGE SCALE GENOMIC DNA]</scope>
    <source>
        <strain evidence="3">cv. Da-Ae</strain>
        <tissue evidence="2">Seedling</tissue>
    </source>
</reference>
<evidence type="ECO:0000313" key="3">
    <source>
        <dbReference type="Proteomes" id="UP000824890"/>
    </source>
</evidence>